<dbReference type="AlphaFoldDB" id="A0A0E9V6J6"/>
<accession>A0A0E9V6J6</accession>
<organism evidence="2">
    <name type="scientific">Anguilla anguilla</name>
    <name type="common">European freshwater eel</name>
    <name type="synonym">Muraena anguilla</name>
    <dbReference type="NCBI Taxonomy" id="7936"/>
    <lineage>
        <taxon>Eukaryota</taxon>
        <taxon>Metazoa</taxon>
        <taxon>Chordata</taxon>
        <taxon>Craniata</taxon>
        <taxon>Vertebrata</taxon>
        <taxon>Euteleostomi</taxon>
        <taxon>Actinopterygii</taxon>
        <taxon>Neopterygii</taxon>
        <taxon>Teleostei</taxon>
        <taxon>Anguilliformes</taxon>
        <taxon>Anguillidae</taxon>
        <taxon>Anguilla</taxon>
    </lineage>
</organism>
<evidence type="ECO:0000313" key="2">
    <source>
        <dbReference type="EMBL" id="JAH73724.1"/>
    </source>
</evidence>
<reference evidence="2" key="1">
    <citation type="submission" date="2014-11" db="EMBL/GenBank/DDBJ databases">
        <authorList>
            <person name="Amaro Gonzalez C."/>
        </authorList>
    </citation>
    <scope>NUCLEOTIDE SEQUENCE</scope>
</reference>
<sequence length="50" mass="5727">MPRTQSSAGLLTVYFCQPFQFTFKEMSRQNSKDSGSWAKQVLPPERSART</sequence>
<evidence type="ECO:0000256" key="1">
    <source>
        <dbReference type="SAM" id="MobiDB-lite"/>
    </source>
</evidence>
<feature type="region of interest" description="Disordered" evidence="1">
    <location>
        <begin position="27"/>
        <end position="50"/>
    </location>
</feature>
<dbReference type="EMBL" id="GBXM01034853">
    <property type="protein sequence ID" value="JAH73724.1"/>
    <property type="molecule type" value="Transcribed_RNA"/>
</dbReference>
<protein>
    <submittedName>
        <fullName evidence="2">Uncharacterized protein</fullName>
    </submittedName>
</protein>
<reference evidence="2" key="2">
    <citation type="journal article" date="2015" name="Fish Shellfish Immunol.">
        <title>Early steps in the European eel (Anguilla anguilla)-Vibrio vulnificus interaction in the gills: Role of the RtxA13 toxin.</title>
        <authorList>
            <person name="Callol A."/>
            <person name="Pajuelo D."/>
            <person name="Ebbesson L."/>
            <person name="Teles M."/>
            <person name="MacKenzie S."/>
            <person name="Amaro C."/>
        </authorList>
    </citation>
    <scope>NUCLEOTIDE SEQUENCE</scope>
</reference>
<name>A0A0E9V6J6_ANGAN</name>
<proteinExistence type="predicted"/>